<reference evidence="2 3" key="1">
    <citation type="submission" date="2020-08" db="EMBL/GenBank/DDBJ databases">
        <authorList>
            <person name="Onisko P.M."/>
            <person name="Abbud L.A."/>
            <person name="Collins-Miller C."/>
            <person name="Crosslin K."/>
            <person name="Dasari S."/>
            <person name="Friend S.M."/>
            <person name="Gaykema M.A."/>
            <person name="Lambert A.M."/>
            <person name="Moran E.R."/>
            <person name="Watts A.R."/>
            <person name="Zirkle L.M."/>
            <person name="Bauer P.J."/>
            <person name="Temple L."/>
            <person name="Washington J.M."/>
            <person name="Garlena R.A."/>
            <person name="Russell D.A."/>
            <person name="Pope W.H."/>
            <person name="Jacobs-Sera D."/>
            <person name="Hatfull G.F."/>
        </authorList>
    </citation>
    <scope>NUCLEOTIDE SEQUENCE [LARGE SCALE GENOMIC DNA]</scope>
</reference>
<gene>
    <name evidence="2" type="primary">4</name>
    <name evidence="2" type="ORF">SEA_GARDENSTATE_4</name>
</gene>
<organism evidence="2 3">
    <name type="scientific">Microbacterium phage GardenState</name>
    <dbReference type="NCBI Taxonomy" id="2776841"/>
    <lineage>
        <taxon>Viruses</taxon>
        <taxon>Duplodnaviria</taxon>
        <taxon>Heunggongvirae</taxon>
        <taxon>Uroviricota</taxon>
        <taxon>Caudoviricetes</taxon>
        <taxon>Casidaviridae</taxon>
        <taxon>Gardenstatevirus</taxon>
        <taxon>Gardenstatevirus gardenstate</taxon>
    </lineage>
</organism>
<evidence type="ECO:0000259" key="1">
    <source>
        <dbReference type="Pfam" id="PF15644"/>
    </source>
</evidence>
<keyword evidence="3" id="KW-1185">Reference proteome</keyword>
<sequence>MVSAAQASLAMARSHQAQQIAQAAAVQAALSELWDQTIDPNDVSRSFLLFREKAATLIGGGRLLSERKAAQYYSTVLAAKGLDPLDVSKVTTKPLSAGAIKGSLSAASSKSLARAAYLQSQGLPSAQALAAAKSNMLGSAKRQVLNAGRSRLTAMSKAHKGIRGWARVSDGNPCGFCAMLVGRGPVYSEDTVHFQAHDRCGCSARLVTWDDEDGGWSDDAKAYRWAYENGLLVAHTRGGHKNLSSAHWANGLTADDVIRLYVQEVTGKVAKRKAPTGLALPRLAAAESYEDAAKSVNPHFADNPDYQNNCHIVSAAMELRARGYNVQARPTIGAEGRYYPQMENDWRDASGKPRPFTNVEEAAGRKLAAGARLSKAIDELTADYPDGARGFIRGSWKTGGGHIWNWEKVDGKIVFYDGQPNDYTPEQVKGYLSRLKASQVSILRLDDMTPADRVVDLVTEAIEDTPVAHRKASIAYAEKQVQAARDDVARLRAKATPPTPSLEMPFDEYNRLRREAALAAAFADAIERGIPPLERHLAEYKERVAKLEAMAL</sequence>
<keyword evidence="2" id="KW-0645">Protease</keyword>
<protein>
    <submittedName>
        <fullName evidence="2">Capsid maturation protease and MuF-like fusion protein</fullName>
    </submittedName>
</protein>
<accession>A0A7L8ZDB6</accession>
<dbReference type="GO" id="GO:0008233">
    <property type="term" value="F:peptidase activity"/>
    <property type="evidence" value="ECO:0007669"/>
    <property type="project" value="UniProtKB-KW"/>
</dbReference>
<keyword evidence="2" id="KW-0378">Hydrolase</keyword>
<dbReference type="InterPro" id="IPR028908">
    <property type="entry name" value="Tox-PL_dom"/>
</dbReference>
<dbReference type="InterPro" id="IPR057369">
    <property type="entry name" value="VG15"/>
</dbReference>
<dbReference type="EMBL" id="MT952845">
    <property type="protein sequence ID" value="QOI66916.1"/>
    <property type="molecule type" value="Genomic_DNA"/>
</dbReference>
<dbReference type="Pfam" id="PF15644">
    <property type="entry name" value="Gln_amidase"/>
    <property type="match status" value="1"/>
</dbReference>
<evidence type="ECO:0000313" key="3">
    <source>
        <dbReference type="Proteomes" id="UP000593999"/>
    </source>
</evidence>
<dbReference type="Proteomes" id="UP000593999">
    <property type="component" value="Segment"/>
</dbReference>
<evidence type="ECO:0000313" key="2">
    <source>
        <dbReference type="EMBL" id="QOI66916.1"/>
    </source>
</evidence>
<name>A0A7L8ZDB6_9CAUD</name>
<dbReference type="Pfam" id="PF25310">
    <property type="entry name" value="VG15"/>
    <property type="match status" value="1"/>
</dbReference>
<dbReference type="GO" id="GO:0006508">
    <property type="term" value="P:proteolysis"/>
    <property type="evidence" value="ECO:0007669"/>
    <property type="project" value="UniProtKB-KW"/>
</dbReference>
<proteinExistence type="predicted"/>
<feature type="domain" description="Tox-PL" evidence="1">
    <location>
        <begin position="308"/>
        <end position="419"/>
    </location>
</feature>